<dbReference type="SUPFAM" id="SSF53098">
    <property type="entry name" value="Ribonuclease H-like"/>
    <property type="match status" value="1"/>
</dbReference>
<protein>
    <submittedName>
        <fullName evidence="2">Pro-Pol polyprotein</fullName>
    </submittedName>
</protein>
<dbReference type="InterPro" id="IPR036397">
    <property type="entry name" value="RNaseH_sf"/>
</dbReference>
<sequence>MHVWISRFRCPVTIATDQGTNFQLNLFRELTRSLDCNKIPSAAYHLQANGIIERLHRQFKSAVKACNQIKWAKILPTVLLGLLSNGHSGYQFTTYLWFHLTITSDLAVCGSIDQTPNSIHAINLIQAIKSLNPVSTAHHCCSKIMSSPDSKLVPIFS</sequence>
<dbReference type="PROSITE" id="PS50994">
    <property type="entry name" value="INTEGRASE"/>
    <property type="match status" value="1"/>
</dbReference>
<dbReference type="PANTHER" id="PTHR38681:SF1">
    <property type="entry name" value="RETROVIRUS-RELATED POL POLYPROTEIN FROM TRANSPOSON 412-LIKE PROTEIN"/>
    <property type="match status" value="1"/>
</dbReference>
<proteinExistence type="predicted"/>
<evidence type="ECO:0000313" key="2">
    <source>
        <dbReference type="EMBL" id="GFT17020.1"/>
    </source>
</evidence>
<dbReference type="GO" id="GO:0003676">
    <property type="term" value="F:nucleic acid binding"/>
    <property type="evidence" value="ECO:0007669"/>
    <property type="project" value="InterPro"/>
</dbReference>
<organism evidence="2 3">
    <name type="scientific">Nephila pilipes</name>
    <name type="common">Giant wood spider</name>
    <name type="synonym">Nephila maculata</name>
    <dbReference type="NCBI Taxonomy" id="299642"/>
    <lineage>
        <taxon>Eukaryota</taxon>
        <taxon>Metazoa</taxon>
        <taxon>Ecdysozoa</taxon>
        <taxon>Arthropoda</taxon>
        <taxon>Chelicerata</taxon>
        <taxon>Arachnida</taxon>
        <taxon>Araneae</taxon>
        <taxon>Araneomorphae</taxon>
        <taxon>Entelegynae</taxon>
        <taxon>Araneoidea</taxon>
        <taxon>Nephilidae</taxon>
        <taxon>Nephila</taxon>
    </lineage>
</organism>
<keyword evidence="3" id="KW-1185">Reference proteome</keyword>
<gene>
    <name evidence="2" type="primary">pol_306</name>
    <name evidence="2" type="ORF">NPIL_442321</name>
</gene>
<evidence type="ECO:0000313" key="3">
    <source>
        <dbReference type="Proteomes" id="UP000887013"/>
    </source>
</evidence>
<dbReference type="InterPro" id="IPR012337">
    <property type="entry name" value="RNaseH-like_sf"/>
</dbReference>
<dbReference type="PANTHER" id="PTHR38681">
    <property type="entry name" value="RETROVIRUS-RELATED POL POLYPROTEIN FROM TRANSPOSON 412-LIKE PROTEIN-RELATED"/>
    <property type="match status" value="1"/>
</dbReference>
<dbReference type="Proteomes" id="UP000887013">
    <property type="component" value="Unassembled WGS sequence"/>
</dbReference>
<dbReference type="OrthoDB" id="775972at2759"/>
<dbReference type="GO" id="GO:0015074">
    <property type="term" value="P:DNA integration"/>
    <property type="evidence" value="ECO:0007669"/>
    <property type="project" value="InterPro"/>
</dbReference>
<accession>A0A8X6NIN6</accession>
<evidence type="ECO:0000259" key="1">
    <source>
        <dbReference type="PROSITE" id="PS50994"/>
    </source>
</evidence>
<reference evidence="2" key="1">
    <citation type="submission" date="2020-08" db="EMBL/GenBank/DDBJ databases">
        <title>Multicomponent nature underlies the extraordinary mechanical properties of spider dragline silk.</title>
        <authorList>
            <person name="Kono N."/>
            <person name="Nakamura H."/>
            <person name="Mori M."/>
            <person name="Yoshida Y."/>
            <person name="Ohtoshi R."/>
            <person name="Malay A.D."/>
            <person name="Moran D.A.P."/>
            <person name="Tomita M."/>
            <person name="Numata K."/>
            <person name="Arakawa K."/>
        </authorList>
    </citation>
    <scope>NUCLEOTIDE SEQUENCE</scope>
</reference>
<feature type="domain" description="Integrase catalytic" evidence="1">
    <location>
        <begin position="1"/>
        <end position="63"/>
    </location>
</feature>
<dbReference type="Gene3D" id="3.30.420.10">
    <property type="entry name" value="Ribonuclease H-like superfamily/Ribonuclease H"/>
    <property type="match status" value="1"/>
</dbReference>
<comment type="caution">
    <text evidence="2">The sequence shown here is derived from an EMBL/GenBank/DDBJ whole genome shotgun (WGS) entry which is preliminary data.</text>
</comment>
<dbReference type="AlphaFoldDB" id="A0A8X6NIN6"/>
<name>A0A8X6NIN6_NEPPI</name>
<dbReference type="EMBL" id="BMAW01104928">
    <property type="protein sequence ID" value="GFT17020.1"/>
    <property type="molecule type" value="Genomic_DNA"/>
</dbReference>
<dbReference type="InterPro" id="IPR001584">
    <property type="entry name" value="Integrase_cat-core"/>
</dbReference>